<comment type="caution">
    <text evidence="1">The sequence shown here is derived from an EMBL/GenBank/DDBJ whole genome shotgun (WGS) entry which is preliminary data.</text>
</comment>
<accession>A0ABN7WLP7</accession>
<evidence type="ECO:0000313" key="2">
    <source>
        <dbReference type="Proteomes" id="UP000789901"/>
    </source>
</evidence>
<feature type="non-terminal residue" evidence="1">
    <location>
        <position position="1"/>
    </location>
</feature>
<gene>
    <name evidence="1" type="ORF">GMARGA_LOCUS32085</name>
</gene>
<protein>
    <submittedName>
        <fullName evidence="1">36443_t:CDS:1</fullName>
    </submittedName>
</protein>
<organism evidence="1 2">
    <name type="scientific">Gigaspora margarita</name>
    <dbReference type="NCBI Taxonomy" id="4874"/>
    <lineage>
        <taxon>Eukaryota</taxon>
        <taxon>Fungi</taxon>
        <taxon>Fungi incertae sedis</taxon>
        <taxon>Mucoromycota</taxon>
        <taxon>Glomeromycotina</taxon>
        <taxon>Glomeromycetes</taxon>
        <taxon>Diversisporales</taxon>
        <taxon>Gigasporaceae</taxon>
        <taxon>Gigaspora</taxon>
    </lineage>
</organism>
<proteinExistence type="predicted"/>
<evidence type="ECO:0000313" key="1">
    <source>
        <dbReference type="EMBL" id="CAG8834492.1"/>
    </source>
</evidence>
<sequence>DYCKEEVEQIKAIPVPEDNKKKSIKNFVAQSNINEVIFMFDRWTNICKEHIWEVVLLTTSGQPIVWKAYNISAKQLKTENII</sequence>
<name>A0ABN7WLP7_GIGMA</name>
<dbReference type="Proteomes" id="UP000789901">
    <property type="component" value="Unassembled WGS sequence"/>
</dbReference>
<keyword evidence="2" id="KW-1185">Reference proteome</keyword>
<reference evidence="1 2" key="1">
    <citation type="submission" date="2021-06" db="EMBL/GenBank/DDBJ databases">
        <authorList>
            <person name="Kallberg Y."/>
            <person name="Tangrot J."/>
            <person name="Rosling A."/>
        </authorList>
    </citation>
    <scope>NUCLEOTIDE SEQUENCE [LARGE SCALE GENOMIC DNA]</scope>
    <source>
        <strain evidence="1 2">120-4 pot B 10/14</strain>
    </source>
</reference>
<dbReference type="EMBL" id="CAJVQB010049472">
    <property type="protein sequence ID" value="CAG8834492.1"/>
    <property type="molecule type" value="Genomic_DNA"/>
</dbReference>